<sequence>MRTRSRLLLLVLSVLVPSFVAAAIAMAYVYRDARAVQDRNMLDTARAMALLVDNELETKEEVLRVLAKSPSLAAGDLPAFYAHARSVMPSPESTLILLTLDDRQLLNTRRPYGSALPVRTSSNLGALAERYGLDRTLVSDLFMAQVAKRHDFAIQVPVKLDGQIRYRLAMGVNASSLQRLLVRQRVPDTWLATVVDRNGIVVARSRQPEQYVGKAVRETTRRHIAGKDETIYESVTLDNIASRVYASSVPNAGWKVLLSMPRSELRAAPLRAAALLGGLMGLLLVLGLVAARLFAHRAIGPIEALGRSAQALGEGRQVSYRSANWHEIDSVARHLAEAGKRIHHAQAELEARVAEAVAATERAQQALLKNQKLEALGRLTGGIAHEYNNLLQTLTTALQLTGFATRGNDKVQNLLDTCKRTVARATALTGQLGSFGRLQTARLATVDVCAQLKSAVQLMKGSLQSDIAVEVHCAEDLWPTTFEPLQFDVALLNLATNARDAMPGGGTLRVDANNVSLDGTGPLPRGDYVLVTLTDSGSGMTPDVMERALDPFFTTKPPGQGTGLGLPQAYAFAVQAGGTLVLDSIAGIGTRVDLYLPRATGASGVAAPGAATGIGPARIKGTGTVLFVEDDALVREAVARALDESGFEVLVAEDGEAALRLLDGATRRPDVVFSDVVMPGQVSGIDLAGILRQRYPNLPVVLASGYTEQQIAVPGVQVLAKPYTIEQLVDLLSRSTAS</sequence>
<evidence type="ECO:0000256" key="1">
    <source>
        <dbReference type="ARBA" id="ARBA00000085"/>
    </source>
</evidence>
<evidence type="ECO:0000259" key="7">
    <source>
        <dbReference type="PROSITE" id="PS50110"/>
    </source>
</evidence>
<dbReference type="Gene3D" id="3.40.50.2300">
    <property type="match status" value="1"/>
</dbReference>
<evidence type="ECO:0000259" key="6">
    <source>
        <dbReference type="PROSITE" id="PS50109"/>
    </source>
</evidence>
<accession>A0ABV7PR33</accession>
<keyword evidence="3" id="KW-0597">Phosphoprotein</keyword>
<dbReference type="InterPro" id="IPR005467">
    <property type="entry name" value="His_kinase_dom"/>
</dbReference>
<evidence type="ECO:0000256" key="5">
    <source>
        <dbReference type="SAM" id="SignalP"/>
    </source>
</evidence>
<dbReference type="Pfam" id="PF02518">
    <property type="entry name" value="HATPase_c"/>
    <property type="match status" value="1"/>
</dbReference>
<dbReference type="InterPro" id="IPR036890">
    <property type="entry name" value="HATPase_C_sf"/>
</dbReference>
<dbReference type="EC" id="2.7.13.3" evidence="2"/>
<feature type="signal peptide" evidence="5">
    <location>
        <begin position="1"/>
        <end position="22"/>
    </location>
</feature>
<dbReference type="SMART" id="SM00387">
    <property type="entry name" value="HATPase_c"/>
    <property type="match status" value="1"/>
</dbReference>
<name>A0ABV7PR33_9BURK</name>
<protein>
    <recommendedName>
        <fullName evidence="2">histidine kinase</fullName>
        <ecNumber evidence="2">2.7.13.3</ecNumber>
    </recommendedName>
</protein>
<dbReference type="Gene3D" id="3.30.450.20">
    <property type="entry name" value="PAS domain"/>
    <property type="match status" value="1"/>
</dbReference>
<feature type="chain" id="PRO_5047263642" description="histidine kinase" evidence="5">
    <location>
        <begin position="23"/>
        <end position="738"/>
    </location>
</feature>
<dbReference type="InterPro" id="IPR036097">
    <property type="entry name" value="HisK_dim/P_sf"/>
</dbReference>
<dbReference type="PANTHER" id="PTHR43065">
    <property type="entry name" value="SENSOR HISTIDINE KINASE"/>
    <property type="match status" value="1"/>
</dbReference>
<dbReference type="SMART" id="SM00448">
    <property type="entry name" value="REC"/>
    <property type="match status" value="1"/>
</dbReference>
<evidence type="ECO:0000313" key="8">
    <source>
        <dbReference type="EMBL" id="MFC3460746.1"/>
    </source>
</evidence>
<evidence type="ECO:0000256" key="2">
    <source>
        <dbReference type="ARBA" id="ARBA00012438"/>
    </source>
</evidence>
<dbReference type="Proteomes" id="UP001595665">
    <property type="component" value="Unassembled WGS sequence"/>
</dbReference>
<dbReference type="CDD" id="cd18774">
    <property type="entry name" value="PDC2_HK_sensor"/>
    <property type="match status" value="1"/>
</dbReference>
<comment type="caution">
    <text evidence="8">The sequence shown here is derived from an EMBL/GenBank/DDBJ whole genome shotgun (WGS) entry which is preliminary data.</text>
</comment>
<dbReference type="RefSeq" id="WP_379737159.1">
    <property type="nucleotide sequence ID" value="NZ_JBHRVV010000001.1"/>
</dbReference>
<organism evidence="8 9">
    <name type="scientific">Massilia haematophila</name>
    <dbReference type="NCBI Taxonomy" id="457923"/>
    <lineage>
        <taxon>Bacteria</taxon>
        <taxon>Pseudomonadati</taxon>
        <taxon>Pseudomonadota</taxon>
        <taxon>Betaproteobacteria</taxon>
        <taxon>Burkholderiales</taxon>
        <taxon>Oxalobacteraceae</taxon>
        <taxon>Telluria group</taxon>
        <taxon>Massilia</taxon>
    </lineage>
</organism>
<evidence type="ECO:0000313" key="9">
    <source>
        <dbReference type="Proteomes" id="UP001595665"/>
    </source>
</evidence>
<dbReference type="Gene3D" id="3.30.565.10">
    <property type="entry name" value="Histidine kinase-like ATPase, C-terminal domain"/>
    <property type="match status" value="1"/>
</dbReference>
<dbReference type="PROSITE" id="PS50110">
    <property type="entry name" value="RESPONSE_REGULATORY"/>
    <property type="match status" value="1"/>
</dbReference>
<proteinExistence type="predicted"/>
<dbReference type="PRINTS" id="PR00344">
    <property type="entry name" value="BCTRLSENSOR"/>
</dbReference>
<feature type="modified residue" description="4-aspartylphosphate" evidence="3">
    <location>
        <position position="675"/>
    </location>
</feature>
<dbReference type="InterPro" id="IPR004358">
    <property type="entry name" value="Sig_transdc_His_kin-like_C"/>
</dbReference>
<feature type="domain" description="Response regulatory" evidence="7">
    <location>
        <begin position="624"/>
        <end position="736"/>
    </location>
</feature>
<dbReference type="Gene3D" id="1.10.287.130">
    <property type="match status" value="1"/>
</dbReference>
<comment type="catalytic activity">
    <reaction evidence="1">
        <text>ATP + protein L-histidine = ADP + protein N-phospho-L-histidine.</text>
        <dbReference type="EC" id="2.7.13.3"/>
    </reaction>
</comment>
<dbReference type="EMBL" id="JBHRVV010000001">
    <property type="protein sequence ID" value="MFC3460746.1"/>
    <property type="molecule type" value="Genomic_DNA"/>
</dbReference>
<keyword evidence="5" id="KW-0732">Signal</keyword>
<dbReference type="Pfam" id="PF00072">
    <property type="entry name" value="Response_reg"/>
    <property type="match status" value="1"/>
</dbReference>
<feature type="coiled-coil region" evidence="4">
    <location>
        <begin position="346"/>
        <end position="376"/>
    </location>
</feature>
<keyword evidence="9" id="KW-1185">Reference proteome</keyword>
<dbReference type="PANTHER" id="PTHR43065:SF42">
    <property type="entry name" value="TWO-COMPONENT SENSOR PPRA"/>
    <property type="match status" value="1"/>
</dbReference>
<dbReference type="InterPro" id="IPR011006">
    <property type="entry name" value="CheY-like_superfamily"/>
</dbReference>
<evidence type="ECO:0000256" key="4">
    <source>
        <dbReference type="SAM" id="Coils"/>
    </source>
</evidence>
<dbReference type="SUPFAM" id="SSF55874">
    <property type="entry name" value="ATPase domain of HSP90 chaperone/DNA topoisomerase II/histidine kinase"/>
    <property type="match status" value="1"/>
</dbReference>
<gene>
    <name evidence="8" type="ORF">ACFOPH_21240</name>
</gene>
<keyword evidence="4" id="KW-0175">Coiled coil</keyword>
<reference evidence="9" key="1">
    <citation type="journal article" date="2019" name="Int. J. Syst. Evol. Microbiol.">
        <title>The Global Catalogue of Microorganisms (GCM) 10K type strain sequencing project: providing services to taxonomists for standard genome sequencing and annotation.</title>
        <authorList>
            <consortium name="The Broad Institute Genomics Platform"/>
            <consortium name="The Broad Institute Genome Sequencing Center for Infectious Disease"/>
            <person name="Wu L."/>
            <person name="Ma J."/>
        </authorList>
    </citation>
    <scope>NUCLEOTIDE SEQUENCE [LARGE SCALE GENOMIC DNA]</scope>
    <source>
        <strain evidence="9">CCM 7480</strain>
    </source>
</reference>
<dbReference type="InterPro" id="IPR003594">
    <property type="entry name" value="HATPase_dom"/>
</dbReference>
<feature type="domain" description="Histidine kinase" evidence="6">
    <location>
        <begin position="382"/>
        <end position="600"/>
    </location>
</feature>
<dbReference type="SUPFAM" id="SSF47384">
    <property type="entry name" value="Homodimeric domain of signal transducing histidine kinase"/>
    <property type="match status" value="1"/>
</dbReference>
<dbReference type="InterPro" id="IPR001789">
    <property type="entry name" value="Sig_transdc_resp-reg_receiver"/>
</dbReference>
<evidence type="ECO:0000256" key="3">
    <source>
        <dbReference type="PROSITE-ProRule" id="PRU00169"/>
    </source>
</evidence>
<dbReference type="PROSITE" id="PS50109">
    <property type="entry name" value="HIS_KIN"/>
    <property type="match status" value="1"/>
</dbReference>
<dbReference type="SUPFAM" id="SSF52172">
    <property type="entry name" value="CheY-like"/>
    <property type="match status" value="1"/>
</dbReference>